<dbReference type="OrthoDB" id="7051241at2"/>
<dbReference type="InterPro" id="IPR039426">
    <property type="entry name" value="TonB-dep_rcpt-like"/>
</dbReference>
<keyword evidence="6 8" id="KW-0472">Membrane</keyword>
<dbReference type="Gene3D" id="2.40.170.20">
    <property type="entry name" value="TonB-dependent receptor, beta-barrel domain"/>
    <property type="match status" value="1"/>
</dbReference>
<evidence type="ECO:0000256" key="7">
    <source>
        <dbReference type="ARBA" id="ARBA00023237"/>
    </source>
</evidence>
<evidence type="ECO:0000313" key="14">
    <source>
        <dbReference type="Proteomes" id="UP000282837"/>
    </source>
</evidence>
<organism evidence="13 14">
    <name type="scientific">Novosphingobium umbonatum</name>
    <dbReference type="NCBI Taxonomy" id="1908524"/>
    <lineage>
        <taxon>Bacteria</taxon>
        <taxon>Pseudomonadati</taxon>
        <taxon>Pseudomonadota</taxon>
        <taxon>Alphaproteobacteria</taxon>
        <taxon>Sphingomonadales</taxon>
        <taxon>Sphingomonadaceae</taxon>
        <taxon>Novosphingobium</taxon>
    </lineage>
</organism>
<evidence type="ECO:0000259" key="11">
    <source>
        <dbReference type="Pfam" id="PF00593"/>
    </source>
</evidence>
<evidence type="ECO:0000256" key="1">
    <source>
        <dbReference type="ARBA" id="ARBA00004571"/>
    </source>
</evidence>
<dbReference type="SUPFAM" id="SSF56935">
    <property type="entry name" value="Porins"/>
    <property type="match status" value="1"/>
</dbReference>
<gene>
    <name evidence="13" type="ORF">EOE18_10220</name>
</gene>
<keyword evidence="5 9" id="KW-0798">TonB box</keyword>
<dbReference type="RefSeq" id="WP_127709094.1">
    <property type="nucleotide sequence ID" value="NZ_SACO01000006.1"/>
</dbReference>
<keyword evidence="7 8" id="KW-0998">Cell outer membrane</keyword>
<comment type="subcellular location">
    <subcellularLocation>
        <location evidence="1 8">Cell outer membrane</location>
        <topology evidence="1 8">Multi-pass membrane protein</topology>
    </subcellularLocation>
</comment>
<dbReference type="Proteomes" id="UP000282837">
    <property type="component" value="Unassembled WGS sequence"/>
</dbReference>
<evidence type="ECO:0000313" key="13">
    <source>
        <dbReference type="EMBL" id="RVU05093.1"/>
    </source>
</evidence>
<comment type="similarity">
    <text evidence="8 9">Belongs to the TonB-dependent receptor family.</text>
</comment>
<proteinExistence type="inferred from homology"/>
<dbReference type="PANTHER" id="PTHR47234:SF2">
    <property type="entry name" value="TONB-DEPENDENT RECEPTOR"/>
    <property type="match status" value="1"/>
</dbReference>
<keyword evidence="10" id="KW-0732">Signal</keyword>
<evidence type="ECO:0000256" key="6">
    <source>
        <dbReference type="ARBA" id="ARBA00023136"/>
    </source>
</evidence>
<dbReference type="Gene3D" id="2.170.130.10">
    <property type="entry name" value="TonB-dependent receptor, plug domain"/>
    <property type="match status" value="1"/>
</dbReference>
<dbReference type="InterPro" id="IPR012910">
    <property type="entry name" value="Plug_dom"/>
</dbReference>
<evidence type="ECO:0000259" key="12">
    <source>
        <dbReference type="Pfam" id="PF07715"/>
    </source>
</evidence>
<protein>
    <submittedName>
        <fullName evidence="13">TonB-dependent receptor</fullName>
    </submittedName>
</protein>
<accession>A0A3S3TNK2</accession>
<evidence type="ECO:0000256" key="10">
    <source>
        <dbReference type="SAM" id="SignalP"/>
    </source>
</evidence>
<evidence type="ECO:0000256" key="9">
    <source>
        <dbReference type="RuleBase" id="RU003357"/>
    </source>
</evidence>
<name>A0A3S3TNK2_9SPHN</name>
<keyword evidence="14" id="KW-1185">Reference proteome</keyword>
<feature type="domain" description="TonB-dependent receptor plug" evidence="12">
    <location>
        <begin position="54"/>
        <end position="173"/>
    </location>
</feature>
<keyword evidence="2 8" id="KW-0813">Transport</keyword>
<feature type="chain" id="PRO_5018629248" evidence="10">
    <location>
        <begin position="30"/>
        <end position="1018"/>
    </location>
</feature>
<dbReference type="InterPro" id="IPR037066">
    <property type="entry name" value="Plug_dom_sf"/>
</dbReference>
<reference evidence="13 14" key="1">
    <citation type="submission" date="2019-01" db="EMBL/GenBank/DDBJ databases">
        <authorList>
            <person name="Chen W.-M."/>
        </authorList>
    </citation>
    <scope>NUCLEOTIDE SEQUENCE [LARGE SCALE GENOMIC DNA]</scope>
    <source>
        <strain evidence="13 14">FSY-9</strain>
    </source>
</reference>
<evidence type="ECO:0000256" key="8">
    <source>
        <dbReference type="PROSITE-ProRule" id="PRU01360"/>
    </source>
</evidence>
<evidence type="ECO:0000256" key="4">
    <source>
        <dbReference type="ARBA" id="ARBA00022692"/>
    </source>
</evidence>
<dbReference type="EMBL" id="SACO01000006">
    <property type="protein sequence ID" value="RVU05093.1"/>
    <property type="molecule type" value="Genomic_DNA"/>
</dbReference>
<dbReference type="PROSITE" id="PS52016">
    <property type="entry name" value="TONB_DEPENDENT_REC_3"/>
    <property type="match status" value="1"/>
</dbReference>
<dbReference type="Pfam" id="PF07715">
    <property type="entry name" value="Plug"/>
    <property type="match status" value="1"/>
</dbReference>
<evidence type="ECO:0000256" key="5">
    <source>
        <dbReference type="ARBA" id="ARBA00023077"/>
    </source>
</evidence>
<feature type="signal peptide" evidence="10">
    <location>
        <begin position="1"/>
        <end position="29"/>
    </location>
</feature>
<dbReference type="AlphaFoldDB" id="A0A3S3TNK2"/>
<dbReference type="GO" id="GO:0009279">
    <property type="term" value="C:cell outer membrane"/>
    <property type="evidence" value="ECO:0007669"/>
    <property type="project" value="UniProtKB-SubCell"/>
</dbReference>
<dbReference type="Pfam" id="PF00593">
    <property type="entry name" value="TonB_dep_Rec_b-barrel"/>
    <property type="match status" value="1"/>
</dbReference>
<dbReference type="PANTHER" id="PTHR47234">
    <property type="match status" value="1"/>
</dbReference>
<sequence length="1018" mass="108167">MKQTYQTALRAGVASMVLGTALMSVQAMAQTAPAASEDTKTIVVTGSLLRRTSKETVSPVSVLSTEALDARGVSTVQDGLQFLAVNNGPALTNSFTANGAFAAGASAVSLRGLSTNSTLVLFDGLRAAYYPLADDGSRNFVDLNTIPDDIVENVEVLRDGASASYGADAIAGVVNVKTKRQFKGVSVKGEGGISSRGDAPSQRFSVTVGKGDIDEDGYNIYASGFYYHSALLYNSQRGYPYNTDNWTALGSASNGVVGGVTRSGLYNAGTPTSSIFYVRPANAGNTATISGSRYQALNAGQCNGSTYVLNATDLAARDANGNLYNGTAPTAGVCQVDYANNYGVIQPDITRFGGSMKATAKFNDSIEGYVEVNVMQSSSYYTGNPAVIRGSAPTGIYYKQFNTSASGANYATGSGVLALPVYICARNGASAVMVNGVPTVPGCSASNGTLNPNNPFAAQGYTARLVGRDLDTPTVNETRNRVFRVASGLRGKLTDGIDFNIGATAMHTNLRRTYKNYVYIQHLLDAIADGSYNFVNPEKNSQSVLDYVKPTNVKTATSDQFQVEANLNGKLFDLPGGPLQWAIGASQRYEAVNAPSANSDINGPTERYYTINAFGTVGSRGITAFYGEAEAPIIKQVTLSAAGRWDHYSSGQASFSPKFGLKFKPVPELLLRGTFSKGFRIPSFGEANALPTTGYVNNTSAVFTDAFLAQYGCNTRAVDASNPNGYSSCPTYITNGSYGQTSLASPNLQPEKSRSITLGAVFEPARWISFTVDYYHIKKTGVITQPSNAPALAAYYSGAAIPAGYTVIADAPDVNYPNATPRVAFVQAQLVNANTQTVSGLDFGAQIKKKLWEGITWTSNLEASYIIKLETIYPDGTVERYDGTLGNFNLTAGSGTPKWKGTWVNALDFNGKVKVTNTINYYGGYDLSAMDQGGEYMDCSLNPGYSPTGCRVPRYITTDLNVSVKVNDKFTIYGTMNNVFDKMPPVDVETYGANGYNPVQGGLGILGRYMKIGAKINY</sequence>
<dbReference type="InterPro" id="IPR036942">
    <property type="entry name" value="Beta-barrel_TonB_sf"/>
</dbReference>
<keyword evidence="13" id="KW-0675">Receptor</keyword>
<evidence type="ECO:0000256" key="2">
    <source>
        <dbReference type="ARBA" id="ARBA00022448"/>
    </source>
</evidence>
<dbReference type="InterPro" id="IPR000531">
    <property type="entry name" value="Beta-barrel_TonB"/>
</dbReference>
<keyword evidence="4 8" id="KW-0812">Transmembrane</keyword>
<comment type="caution">
    <text evidence="13">The sequence shown here is derived from an EMBL/GenBank/DDBJ whole genome shotgun (WGS) entry which is preliminary data.</text>
</comment>
<keyword evidence="3 8" id="KW-1134">Transmembrane beta strand</keyword>
<evidence type="ECO:0000256" key="3">
    <source>
        <dbReference type="ARBA" id="ARBA00022452"/>
    </source>
</evidence>
<feature type="domain" description="TonB-dependent receptor-like beta-barrel" evidence="11">
    <location>
        <begin position="459"/>
        <end position="979"/>
    </location>
</feature>